<feature type="compositionally biased region" description="Low complexity" evidence="1">
    <location>
        <begin position="343"/>
        <end position="357"/>
    </location>
</feature>
<keyword evidence="2" id="KW-0812">Transmembrane</keyword>
<feature type="transmembrane region" description="Helical" evidence="2">
    <location>
        <begin position="45"/>
        <end position="66"/>
    </location>
</feature>
<dbReference type="InterPro" id="IPR052529">
    <property type="entry name" value="Bact_Transport_Assoc"/>
</dbReference>
<feature type="transmembrane region" description="Helical" evidence="2">
    <location>
        <begin position="302"/>
        <end position="321"/>
    </location>
</feature>
<feature type="transmembrane region" description="Helical" evidence="2">
    <location>
        <begin position="78"/>
        <end position="95"/>
    </location>
</feature>
<feature type="region of interest" description="Disordered" evidence="1">
    <location>
        <begin position="343"/>
        <end position="377"/>
    </location>
</feature>
<dbReference type="Pfam" id="PF07786">
    <property type="entry name" value="HGSNAT_cat"/>
    <property type="match status" value="1"/>
</dbReference>
<feature type="transmembrane region" description="Helical" evidence="2">
    <location>
        <begin position="269"/>
        <end position="290"/>
    </location>
</feature>
<dbReference type="AlphaFoldDB" id="A0A939LQJ4"/>
<evidence type="ECO:0000313" key="5">
    <source>
        <dbReference type="Proteomes" id="UP000664209"/>
    </source>
</evidence>
<feature type="transmembrane region" description="Helical" evidence="2">
    <location>
        <begin position="166"/>
        <end position="185"/>
    </location>
</feature>
<keyword evidence="2" id="KW-1133">Transmembrane helix</keyword>
<feature type="transmembrane region" description="Helical" evidence="2">
    <location>
        <begin position="124"/>
        <end position="142"/>
    </location>
</feature>
<dbReference type="Proteomes" id="UP000664209">
    <property type="component" value="Unassembled WGS sequence"/>
</dbReference>
<reference evidence="4" key="1">
    <citation type="submission" date="2021-03" db="EMBL/GenBank/DDBJ databases">
        <title>Actinotalea soli sp. nov., isolated from soil.</title>
        <authorList>
            <person name="Ping W."/>
            <person name="Zhang J."/>
        </authorList>
    </citation>
    <scope>NUCLEOTIDE SEQUENCE</scope>
    <source>
        <strain evidence="4">BY-33</strain>
    </source>
</reference>
<comment type="caution">
    <text evidence="4">The sequence shown here is derived from an EMBL/GenBank/DDBJ whole genome shotgun (WGS) entry which is preliminary data.</text>
</comment>
<name>A0A939LQJ4_9CELL</name>
<dbReference type="InterPro" id="IPR012429">
    <property type="entry name" value="HGSNAT_cat"/>
</dbReference>
<sequence length="377" mass="38953">MQRVVGADVARGLAVLGMFAAHVGDEDERFWTATGWLQVVDGRSAATFALLAGLSAALLSGGPVPAEGARRRHARVRILVRALMLIPLGALLIALGTPVAVILPGYAVMFALMIPVLGWRPPSLLLLAAVPTLVGPLVVEAVREARRGDPFAAGLPQPVDVVVGEYYPAAVWTAYLLVGLALGRLDLTDRALPRRLALVGAALAAVGHGTSAVALRVLDPEQRTLRALLTSEPHADTTPEVVGNLGAVLLVLAASLLAARYAPRLVTPVAATGALALTAYTGHIMVIAVLGDEVVREPSNLVLAAFVLAALGLTTLWRLALGRGPLENLLSLASTWTADTLVPTGRRGAPGAGPATADARREDQALRPGPGPGRAAP</sequence>
<organism evidence="4 5">
    <name type="scientific">Actinotalea soli</name>
    <dbReference type="NCBI Taxonomy" id="2819234"/>
    <lineage>
        <taxon>Bacteria</taxon>
        <taxon>Bacillati</taxon>
        <taxon>Actinomycetota</taxon>
        <taxon>Actinomycetes</taxon>
        <taxon>Micrococcales</taxon>
        <taxon>Cellulomonadaceae</taxon>
        <taxon>Actinotalea</taxon>
    </lineage>
</organism>
<evidence type="ECO:0000313" key="4">
    <source>
        <dbReference type="EMBL" id="MBO1750765.1"/>
    </source>
</evidence>
<keyword evidence="5" id="KW-1185">Reference proteome</keyword>
<evidence type="ECO:0000259" key="3">
    <source>
        <dbReference type="Pfam" id="PF07786"/>
    </source>
</evidence>
<dbReference type="PANTHER" id="PTHR30590">
    <property type="entry name" value="INNER MEMBRANE PROTEIN"/>
    <property type="match status" value="1"/>
</dbReference>
<evidence type="ECO:0000256" key="1">
    <source>
        <dbReference type="SAM" id="MobiDB-lite"/>
    </source>
</evidence>
<dbReference type="RefSeq" id="WP_208054380.1">
    <property type="nucleotide sequence ID" value="NZ_JAGEMK010000001.1"/>
</dbReference>
<dbReference type="PANTHER" id="PTHR30590:SF3">
    <property type="entry name" value="HYPOTHETICAL MEMBRANE SPANNING PROTEIN"/>
    <property type="match status" value="1"/>
</dbReference>
<feature type="transmembrane region" description="Helical" evidence="2">
    <location>
        <begin position="241"/>
        <end position="262"/>
    </location>
</feature>
<feature type="transmembrane region" description="Helical" evidence="2">
    <location>
        <begin position="101"/>
        <end position="119"/>
    </location>
</feature>
<keyword evidence="2" id="KW-0472">Membrane</keyword>
<feature type="transmembrane region" description="Helical" evidence="2">
    <location>
        <begin position="197"/>
        <end position="218"/>
    </location>
</feature>
<evidence type="ECO:0000256" key="2">
    <source>
        <dbReference type="SAM" id="Phobius"/>
    </source>
</evidence>
<feature type="domain" description="Heparan-alpha-glucosaminide N-acetyltransferase catalytic" evidence="3">
    <location>
        <begin position="3"/>
        <end position="189"/>
    </location>
</feature>
<gene>
    <name evidence="4" type="ORF">J4G33_03010</name>
</gene>
<proteinExistence type="predicted"/>
<dbReference type="EMBL" id="JAGEMK010000001">
    <property type="protein sequence ID" value="MBO1750765.1"/>
    <property type="molecule type" value="Genomic_DNA"/>
</dbReference>
<protein>
    <submittedName>
        <fullName evidence="4">DUF1624 domain-containing protein</fullName>
    </submittedName>
</protein>
<accession>A0A939LQJ4</accession>